<sequence>MAVFVKNCERYSAFLYPNGSNSGRINLYCADGNKLYLLFKNGALPANSYDDSTKSGVGYEPMDRFSDYLDLIRNEKPIWVTFNTSRKTYVVYTSGEEVGEGEM</sequence>
<dbReference type="HOGENOM" id="CLU_2262773_0_0_10"/>
<dbReference type="STRING" id="63186.ZOBELLIA_2132"/>
<reference evidence="2" key="1">
    <citation type="submission" date="2009-07" db="EMBL/GenBank/DDBJ databases">
        <title>Complete genome sequence of Zobellia galactanivorans Dsij.</title>
        <authorList>
            <consortium name="Genoscope - CEA"/>
        </authorList>
    </citation>
    <scope>NUCLEOTIDE SEQUENCE [LARGE SCALE GENOMIC DNA]</scope>
    <source>
        <strain evidence="2">DSM 12802 / CCUG 47099 / CIP 106680 / NCIMB 13871 / Dsij</strain>
    </source>
</reference>
<dbReference type="RefSeq" id="WP_013993490.1">
    <property type="nucleotide sequence ID" value="NC_015844.1"/>
</dbReference>
<protein>
    <submittedName>
        <fullName evidence="1">Uncharacterized protein</fullName>
    </submittedName>
</protein>
<organism evidence="1 2">
    <name type="scientific">Zobellia galactanivorans (strain DSM 12802 / CCUG 47099 / CIP 106680 / NCIMB 13871 / Dsij)</name>
    <dbReference type="NCBI Taxonomy" id="63186"/>
    <lineage>
        <taxon>Bacteria</taxon>
        <taxon>Pseudomonadati</taxon>
        <taxon>Bacteroidota</taxon>
        <taxon>Flavobacteriia</taxon>
        <taxon>Flavobacteriales</taxon>
        <taxon>Flavobacteriaceae</taxon>
        <taxon>Zobellia</taxon>
    </lineage>
</organism>
<dbReference type="AlphaFoldDB" id="G0LBM4"/>
<gene>
    <name evidence="1" type="ordered locus">zobellia_2132</name>
</gene>
<dbReference type="KEGG" id="zga:ZOBELLIA_2132"/>
<evidence type="ECO:0000313" key="1">
    <source>
        <dbReference type="EMBL" id="CAZ96290.1"/>
    </source>
</evidence>
<name>G0LBM4_ZOBGA</name>
<dbReference type="OrthoDB" id="1441420at2"/>
<reference evidence="1 2" key="2">
    <citation type="journal article" date="2012" name="Environ. Microbiol.">
        <title>Characterization of the first alginolytic operons in a marine bacterium: from their emergence in marine Flavobacteriia to their independent transfers to marine Proteobacteria and human gut Bacteroides.</title>
        <authorList>
            <person name="Thomas F."/>
            <person name="Barbeyron T."/>
            <person name="Tonon T."/>
            <person name="Genicot S."/>
            <person name="Czjzek M."/>
            <person name="Michel G."/>
        </authorList>
    </citation>
    <scope>NUCLEOTIDE SEQUENCE [LARGE SCALE GENOMIC DNA]</scope>
    <source>
        <strain evidence="2">DSM 12802 / CCUG 47099 / CIP 106680 / NCIMB 13871 / Dsij</strain>
    </source>
</reference>
<proteinExistence type="predicted"/>
<evidence type="ECO:0000313" key="2">
    <source>
        <dbReference type="Proteomes" id="UP000008898"/>
    </source>
</evidence>
<dbReference type="EMBL" id="FP476056">
    <property type="protein sequence ID" value="CAZ96290.1"/>
    <property type="molecule type" value="Genomic_DNA"/>
</dbReference>
<keyword evidence="2" id="KW-1185">Reference proteome</keyword>
<dbReference type="Proteomes" id="UP000008898">
    <property type="component" value="Chromosome"/>
</dbReference>
<accession>G0LBM4</accession>